<dbReference type="GO" id="GO:0000156">
    <property type="term" value="F:phosphorelay response regulator activity"/>
    <property type="evidence" value="ECO:0007669"/>
    <property type="project" value="TreeGrafter"/>
</dbReference>
<dbReference type="Pfam" id="PF00072">
    <property type="entry name" value="Response_reg"/>
    <property type="match status" value="1"/>
</dbReference>
<dbReference type="AlphaFoldDB" id="A0A1M6HKR6"/>
<keyword evidence="8" id="KW-0804">Transcription</keyword>
<dbReference type="GO" id="GO:0032993">
    <property type="term" value="C:protein-DNA complex"/>
    <property type="evidence" value="ECO:0007669"/>
    <property type="project" value="TreeGrafter"/>
</dbReference>
<dbReference type="SMART" id="SM00862">
    <property type="entry name" value="Trans_reg_C"/>
    <property type="match status" value="1"/>
</dbReference>
<dbReference type="GO" id="GO:0000976">
    <property type="term" value="F:transcription cis-regulatory region binding"/>
    <property type="evidence" value="ECO:0007669"/>
    <property type="project" value="TreeGrafter"/>
</dbReference>
<dbReference type="SUPFAM" id="SSF52172">
    <property type="entry name" value="CheY-like"/>
    <property type="match status" value="1"/>
</dbReference>
<dbReference type="EMBL" id="FQZB01000007">
    <property type="protein sequence ID" value="SHJ22762.1"/>
    <property type="molecule type" value="Genomic_DNA"/>
</dbReference>
<dbReference type="Proteomes" id="UP000184310">
    <property type="component" value="Unassembled WGS sequence"/>
</dbReference>
<evidence type="ECO:0000256" key="3">
    <source>
        <dbReference type="ARBA" id="ARBA00022490"/>
    </source>
</evidence>
<feature type="domain" description="Response regulatory" evidence="12">
    <location>
        <begin position="6"/>
        <end position="119"/>
    </location>
</feature>
<feature type="domain" description="OmpR/PhoB-type" evidence="13">
    <location>
        <begin position="131"/>
        <end position="229"/>
    </location>
</feature>
<evidence type="ECO:0000256" key="7">
    <source>
        <dbReference type="ARBA" id="ARBA00023125"/>
    </source>
</evidence>
<evidence type="ECO:0000256" key="5">
    <source>
        <dbReference type="ARBA" id="ARBA00023012"/>
    </source>
</evidence>
<dbReference type="SUPFAM" id="SSF46894">
    <property type="entry name" value="C-terminal effector domain of the bipartite response regulators"/>
    <property type="match status" value="1"/>
</dbReference>
<dbReference type="GO" id="GO:0006355">
    <property type="term" value="P:regulation of DNA-templated transcription"/>
    <property type="evidence" value="ECO:0007669"/>
    <property type="project" value="InterPro"/>
</dbReference>
<dbReference type="InterPro" id="IPR036388">
    <property type="entry name" value="WH-like_DNA-bd_sf"/>
</dbReference>
<keyword evidence="15" id="KW-1185">Reference proteome</keyword>
<dbReference type="Gene3D" id="1.10.10.10">
    <property type="entry name" value="Winged helix-like DNA-binding domain superfamily/Winged helix DNA-binding domain"/>
    <property type="match status" value="1"/>
</dbReference>
<evidence type="ECO:0000313" key="14">
    <source>
        <dbReference type="EMBL" id="SHJ22762.1"/>
    </source>
</evidence>
<dbReference type="CDD" id="cd18159">
    <property type="entry name" value="REC_OmpR_NsrR-like"/>
    <property type="match status" value="1"/>
</dbReference>
<reference evidence="14 15" key="1">
    <citation type="submission" date="2016-11" db="EMBL/GenBank/DDBJ databases">
        <authorList>
            <person name="Jaros S."/>
            <person name="Januszkiewicz K."/>
            <person name="Wedrychowicz H."/>
        </authorList>
    </citation>
    <scope>NUCLEOTIDE SEQUENCE [LARGE SCALE GENOMIC DNA]</scope>
    <source>
        <strain evidence="14 15">DSM 21758</strain>
    </source>
</reference>
<organism evidence="14 15">
    <name type="scientific">Clostridium cavendishii DSM 21758</name>
    <dbReference type="NCBI Taxonomy" id="1121302"/>
    <lineage>
        <taxon>Bacteria</taxon>
        <taxon>Bacillati</taxon>
        <taxon>Bacillota</taxon>
        <taxon>Clostridia</taxon>
        <taxon>Eubacteriales</taxon>
        <taxon>Clostridiaceae</taxon>
        <taxon>Clostridium</taxon>
    </lineage>
</organism>
<feature type="DNA-binding region" description="OmpR/PhoB-type" evidence="11">
    <location>
        <begin position="131"/>
        <end position="229"/>
    </location>
</feature>
<evidence type="ECO:0000313" key="15">
    <source>
        <dbReference type="Proteomes" id="UP000184310"/>
    </source>
</evidence>
<gene>
    <name evidence="14" type="ORF">SAMN02745163_01508</name>
</gene>
<evidence type="ECO:0000256" key="11">
    <source>
        <dbReference type="PROSITE-ProRule" id="PRU01091"/>
    </source>
</evidence>
<keyword evidence="4 10" id="KW-0597">Phosphoprotein</keyword>
<dbReference type="CDD" id="cd00383">
    <property type="entry name" value="trans_reg_C"/>
    <property type="match status" value="1"/>
</dbReference>
<evidence type="ECO:0000256" key="9">
    <source>
        <dbReference type="ARBA" id="ARBA00024867"/>
    </source>
</evidence>
<evidence type="ECO:0000256" key="8">
    <source>
        <dbReference type="ARBA" id="ARBA00023163"/>
    </source>
</evidence>
<dbReference type="InterPro" id="IPR011006">
    <property type="entry name" value="CheY-like_superfamily"/>
</dbReference>
<dbReference type="PROSITE" id="PS51755">
    <property type="entry name" value="OMPR_PHOB"/>
    <property type="match status" value="1"/>
</dbReference>
<evidence type="ECO:0000256" key="2">
    <source>
        <dbReference type="ARBA" id="ARBA00018672"/>
    </source>
</evidence>
<keyword evidence="5" id="KW-0902">Two-component regulatory system</keyword>
<dbReference type="InterPro" id="IPR001789">
    <property type="entry name" value="Sig_transdc_resp-reg_receiver"/>
</dbReference>
<keyword evidence="7 11" id="KW-0238">DNA-binding</keyword>
<evidence type="ECO:0000256" key="1">
    <source>
        <dbReference type="ARBA" id="ARBA00004496"/>
    </source>
</evidence>
<evidence type="ECO:0000256" key="6">
    <source>
        <dbReference type="ARBA" id="ARBA00023015"/>
    </source>
</evidence>
<keyword evidence="6" id="KW-0805">Transcription regulation</keyword>
<dbReference type="InterPro" id="IPR001867">
    <property type="entry name" value="OmpR/PhoB-type_DNA-bd"/>
</dbReference>
<proteinExistence type="predicted"/>
<dbReference type="OrthoDB" id="9790442at2"/>
<dbReference type="SMART" id="SM00448">
    <property type="entry name" value="REC"/>
    <property type="match status" value="1"/>
</dbReference>
<keyword evidence="3" id="KW-0963">Cytoplasm</keyword>
<evidence type="ECO:0000256" key="4">
    <source>
        <dbReference type="ARBA" id="ARBA00022553"/>
    </source>
</evidence>
<dbReference type="Gene3D" id="3.40.50.2300">
    <property type="match status" value="1"/>
</dbReference>
<comment type="function">
    <text evidence="9">May play the central regulatory role in sporulation. It may be an element of the effector pathway responsible for the activation of sporulation genes in response to nutritional stress. Spo0A may act in concert with spo0H (a sigma factor) to control the expression of some genes that are critical to the sporulation process.</text>
</comment>
<evidence type="ECO:0000259" key="13">
    <source>
        <dbReference type="PROSITE" id="PS51755"/>
    </source>
</evidence>
<dbReference type="GO" id="GO:0005829">
    <property type="term" value="C:cytosol"/>
    <property type="evidence" value="ECO:0007669"/>
    <property type="project" value="TreeGrafter"/>
</dbReference>
<evidence type="ECO:0000256" key="10">
    <source>
        <dbReference type="PROSITE-ProRule" id="PRU00169"/>
    </source>
</evidence>
<dbReference type="PANTHER" id="PTHR48111:SF43">
    <property type="entry name" value="STAGE 0 SPORULATION PROTEIN A HOMOLOG"/>
    <property type="match status" value="1"/>
</dbReference>
<feature type="modified residue" description="4-aspartylphosphate" evidence="10">
    <location>
        <position position="55"/>
    </location>
</feature>
<dbReference type="STRING" id="1121302.SAMN02745163_01508"/>
<sequence>MINLYSIMIIEDDKKMTELIKKHLEKYGYKTFLVKDFSNIANEFLEYKPDLVLMDINLPFFDGFYWCNDIRSYSKVPIIFISARDSDMDQVMAIDSGGDDYITKPFSYDVLLAKIKGVLRRVYGRYANSEEDFIKIDDLVLYTNKNIVQFREKKTELSKNEFSLLLHLVKNINKIVTRDTLLEILWSDTEFIDDNTLSVNVTRVRKRLAEIGIKDAIETKRGQGYRFLNNWEKLRVGE</sequence>
<evidence type="ECO:0000259" key="12">
    <source>
        <dbReference type="PROSITE" id="PS50110"/>
    </source>
</evidence>
<dbReference type="InterPro" id="IPR016032">
    <property type="entry name" value="Sig_transdc_resp-reg_C-effctor"/>
</dbReference>
<dbReference type="Gene3D" id="6.10.250.690">
    <property type="match status" value="1"/>
</dbReference>
<protein>
    <recommendedName>
        <fullName evidence="2">Stage 0 sporulation protein A homolog</fullName>
    </recommendedName>
</protein>
<comment type="subcellular location">
    <subcellularLocation>
        <location evidence="1">Cytoplasm</location>
    </subcellularLocation>
</comment>
<dbReference type="Pfam" id="PF00486">
    <property type="entry name" value="Trans_reg_C"/>
    <property type="match status" value="1"/>
</dbReference>
<dbReference type="InterPro" id="IPR039420">
    <property type="entry name" value="WalR-like"/>
</dbReference>
<dbReference type="FunFam" id="3.40.50.2300:FF:000065">
    <property type="entry name" value="DNA-binding response regulator"/>
    <property type="match status" value="1"/>
</dbReference>
<name>A0A1M6HKR6_9CLOT</name>
<accession>A0A1M6HKR6</accession>
<dbReference type="PROSITE" id="PS50110">
    <property type="entry name" value="RESPONSE_REGULATORY"/>
    <property type="match status" value="1"/>
</dbReference>
<dbReference type="PANTHER" id="PTHR48111">
    <property type="entry name" value="REGULATOR OF RPOS"/>
    <property type="match status" value="1"/>
</dbReference>